<feature type="transmembrane region" description="Helical" evidence="6">
    <location>
        <begin position="211"/>
        <end position="229"/>
    </location>
</feature>
<dbReference type="Gene3D" id="1.20.1250.20">
    <property type="entry name" value="MFS general substrate transporter like domains"/>
    <property type="match status" value="1"/>
</dbReference>
<dbReference type="InterPro" id="IPR050930">
    <property type="entry name" value="MFS_Vesicular_Transporter"/>
</dbReference>
<keyword evidence="2" id="KW-0813">Transport</keyword>
<evidence type="ECO:0000259" key="7">
    <source>
        <dbReference type="PROSITE" id="PS50850"/>
    </source>
</evidence>
<dbReference type="Proteomes" id="UP000250369">
    <property type="component" value="Unassembled WGS sequence"/>
</dbReference>
<name>A0A329MKY8_9BACL</name>
<proteinExistence type="predicted"/>
<dbReference type="InterPro" id="IPR020846">
    <property type="entry name" value="MFS_dom"/>
</dbReference>
<keyword evidence="5 6" id="KW-0472">Membrane</keyword>
<evidence type="ECO:0000256" key="3">
    <source>
        <dbReference type="ARBA" id="ARBA00022692"/>
    </source>
</evidence>
<keyword evidence="9" id="KW-1185">Reference proteome</keyword>
<dbReference type="GO" id="GO:0005886">
    <property type="term" value="C:plasma membrane"/>
    <property type="evidence" value="ECO:0007669"/>
    <property type="project" value="UniProtKB-SubCell"/>
</dbReference>
<feature type="transmembrane region" description="Helical" evidence="6">
    <location>
        <begin position="162"/>
        <end position="181"/>
    </location>
</feature>
<dbReference type="InterPro" id="IPR036259">
    <property type="entry name" value="MFS_trans_sf"/>
</dbReference>
<dbReference type="InterPro" id="IPR011701">
    <property type="entry name" value="MFS"/>
</dbReference>
<evidence type="ECO:0000256" key="2">
    <source>
        <dbReference type="ARBA" id="ARBA00022448"/>
    </source>
</evidence>
<dbReference type="AlphaFoldDB" id="A0A329MKY8"/>
<reference evidence="8 9" key="1">
    <citation type="journal article" date="2009" name="Int. J. Syst. Evol. Microbiol.">
        <title>Paenibacillus contaminans sp. nov., isolated from a contaminated laboratory plate.</title>
        <authorList>
            <person name="Chou J.H."/>
            <person name="Lee J.H."/>
            <person name="Lin M.C."/>
            <person name="Chang P.S."/>
            <person name="Arun A.B."/>
            <person name="Young C.C."/>
            <person name="Chen W.M."/>
        </authorList>
    </citation>
    <scope>NUCLEOTIDE SEQUENCE [LARGE SCALE GENOMIC DNA]</scope>
    <source>
        <strain evidence="8 9">CKOBP-6</strain>
    </source>
</reference>
<evidence type="ECO:0000256" key="1">
    <source>
        <dbReference type="ARBA" id="ARBA00004651"/>
    </source>
</evidence>
<comment type="subcellular location">
    <subcellularLocation>
        <location evidence="1">Cell membrane</location>
        <topology evidence="1">Multi-pass membrane protein</topology>
    </subcellularLocation>
</comment>
<keyword evidence="4 6" id="KW-1133">Transmembrane helix</keyword>
<organism evidence="8 9">
    <name type="scientific">Paenibacillus contaminans</name>
    <dbReference type="NCBI Taxonomy" id="450362"/>
    <lineage>
        <taxon>Bacteria</taxon>
        <taxon>Bacillati</taxon>
        <taxon>Bacillota</taxon>
        <taxon>Bacilli</taxon>
        <taxon>Bacillales</taxon>
        <taxon>Paenibacillaceae</taxon>
        <taxon>Paenibacillus</taxon>
    </lineage>
</organism>
<evidence type="ECO:0000313" key="9">
    <source>
        <dbReference type="Proteomes" id="UP000250369"/>
    </source>
</evidence>
<keyword evidence="3 6" id="KW-0812">Transmembrane</keyword>
<evidence type="ECO:0000313" key="8">
    <source>
        <dbReference type="EMBL" id="RAV20238.1"/>
    </source>
</evidence>
<dbReference type="PANTHER" id="PTHR23506">
    <property type="entry name" value="GH10249P"/>
    <property type="match status" value="1"/>
</dbReference>
<feature type="transmembrane region" description="Helical" evidence="6">
    <location>
        <begin position="137"/>
        <end position="156"/>
    </location>
</feature>
<dbReference type="PROSITE" id="PS50850">
    <property type="entry name" value="MFS"/>
    <property type="match status" value="1"/>
</dbReference>
<evidence type="ECO:0000256" key="4">
    <source>
        <dbReference type="ARBA" id="ARBA00022989"/>
    </source>
</evidence>
<dbReference type="RefSeq" id="WP_113032135.1">
    <property type="nucleotide sequence ID" value="NZ_QMFB01000009.1"/>
</dbReference>
<dbReference type="SUPFAM" id="SSF103473">
    <property type="entry name" value="MFS general substrate transporter"/>
    <property type="match status" value="1"/>
</dbReference>
<sequence length="415" mass="45289">MTTTNNKRPVIVISLITAICLLGDSMLYVVLPIWWRDFGLTSLWEVGILLSVNRLVRLPLNPLIGWLYRRMSKRSGILLAILLTAVTTASYGIAGSFWLLFVLRSVWGLAWSFLRLGGYFTIIELSDKTNRGQFMGTFNGLTGIGSLVGMLAGSFAVELFGIRNVAFVFGLAALAAIPFVLKYVSAGKTESEQSASRTDGGQPVKPWQEPVVVWTLISGLLTAMVFQGMYNSTLSRLIQVHESTYVQLWTLSIGAASLAGILQALRWGLQPWLSPWIGKKFDASNNQNRMFVVLLVCSACLLAIVPFGMPLAVWLILLIGLQLTVTAVTTIIDALATNAAERASKLAVMTSYTVATDLGASLGPSIAYTLDEVVGTSAIYWCAAGVLLLLSSRWLAPFRERNRAARTSSLQERQL</sequence>
<feature type="transmembrane region" description="Helical" evidence="6">
    <location>
        <begin position="77"/>
        <end position="100"/>
    </location>
</feature>
<feature type="transmembrane region" description="Helical" evidence="6">
    <location>
        <begin position="106"/>
        <end position="125"/>
    </location>
</feature>
<feature type="transmembrane region" description="Helical" evidence="6">
    <location>
        <begin position="290"/>
        <end position="307"/>
    </location>
</feature>
<feature type="domain" description="Major facilitator superfamily (MFS) profile" evidence="7">
    <location>
        <begin position="9"/>
        <end position="403"/>
    </location>
</feature>
<feature type="transmembrane region" description="Helical" evidence="6">
    <location>
        <begin position="249"/>
        <end position="269"/>
    </location>
</feature>
<accession>A0A329MKY8</accession>
<protein>
    <submittedName>
        <fullName evidence="8">MFS transporter</fullName>
    </submittedName>
</protein>
<feature type="transmembrane region" description="Helical" evidence="6">
    <location>
        <begin position="12"/>
        <end position="34"/>
    </location>
</feature>
<dbReference type="EMBL" id="QMFB01000009">
    <property type="protein sequence ID" value="RAV20238.1"/>
    <property type="molecule type" value="Genomic_DNA"/>
</dbReference>
<feature type="transmembrane region" description="Helical" evidence="6">
    <location>
        <begin position="378"/>
        <end position="396"/>
    </location>
</feature>
<dbReference type="PANTHER" id="PTHR23506:SF23">
    <property type="entry name" value="GH10249P"/>
    <property type="match status" value="1"/>
</dbReference>
<comment type="caution">
    <text evidence="8">The sequence shown here is derived from an EMBL/GenBank/DDBJ whole genome shotgun (WGS) entry which is preliminary data.</text>
</comment>
<gene>
    <name evidence="8" type="ORF">DQG23_17405</name>
</gene>
<dbReference type="OrthoDB" id="5338069at2"/>
<dbReference type="Pfam" id="PF07690">
    <property type="entry name" value="MFS_1"/>
    <property type="match status" value="1"/>
</dbReference>
<dbReference type="GO" id="GO:0022857">
    <property type="term" value="F:transmembrane transporter activity"/>
    <property type="evidence" value="ECO:0007669"/>
    <property type="project" value="InterPro"/>
</dbReference>
<evidence type="ECO:0000256" key="6">
    <source>
        <dbReference type="SAM" id="Phobius"/>
    </source>
</evidence>
<feature type="transmembrane region" description="Helical" evidence="6">
    <location>
        <begin position="313"/>
        <end position="334"/>
    </location>
</feature>
<evidence type="ECO:0000256" key="5">
    <source>
        <dbReference type="ARBA" id="ARBA00023136"/>
    </source>
</evidence>